<reference evidence="2 3" key="1">
    <citation type="submission" date="2018-06" db="EMBL/GenBank/DDBJ databases">
        <authorList>
            <consortium name="Pathogen Informatics"/>
            <person name="Doyle S."/>
        </authorList>
    </citation>
    <scope>NUCLEOTIDE SEQUENCE [LARGE SCALE GENOMIC DNA]</scope>
    <source>
        <strain evidence="2 3">NCTC13163</strain>
    </source>
</reference>
<gene>
    <name evidence="2" type="ORF">NCTC13163_03322</name>
</gene>
<dbReference type="Proteomes" id="UP000254060">
    <property type="component" value="Unassembled WGS sequence"/>
</dbReference>
<dbReference type="EMBL" id="UGGP01000004">
    <property type="protein sequence ID" value="STO53341.1"/>
    <property type="molecule type" value="Genomic_DNA"/>
</dbReference>
<feature type="compositionally biased region" description="Basic and acidic residues" evidence="1">
    <location>
        <begin position="71"/>
        <end position="81"/>
    </location>
</feature>
<evidence type="ECO:0000256" key="1">
    <source>
        <dbReference type="SAM" id="MobiDB-lite"/>
    </source>
</evidence>
<sequence length="163" mass="18864">MQRPRMTKPNDIPKLLTIADLSVRWDMPRQSLHDKKGENKFPLQCNMSRTIGRHSSSKATSSNTRKRIRTSRQEHNGKHDGISSSSCIWTRTTNKKVAHFVPLSCFHWHISCHFWTFDDITETPGSAWAITKSDSSFPLCSFLLLLLRFYFELSKQLILSVKI</sequence>
<feature type="region of interest" description="Disordered" evidence="1">
    <location>
        <begin position="52"/>
        <end position="83"/>
    </location>
</feature>
<protein>
    <submittedName>
        <fullName evidence="2">Uncharacterized protein</fullName>
    </submittedName>
</protein>
<proteinExistence type="predicted"/>
<evidence type="ECO:0000313" key="2">
    <source>
        <dbReference type="EMBL" id="STO53341.1"/>
    </source>
</evidence>
<organism evidence="2 3">
    <name type="scientific">Exiguobacterium aurantiacum</name>
    <dbReference type="NCBI Taxonomy" id="33987"/>
    <lineage>
        <taxon>Bacteria</taxon>
        <taxon>Bacillati</taxon>
        <taxon>Bacillota</taxon>
        <taxon>Bacilli</taxon>
        <taxon>Bacillales</taxon>
        <taxon>Bacillales Family XII. Incertae Sedis</taxon>
        <taxon>Exiguobacterium</taxon>
    </lineage>
</organism>
<dbReference type="AlphaFoldDB" id="A0A377HHB6"/>
<evidence type="ECO:0000313" key="3">
    <source>
        <dbReference type="Proteomes" id="UP000254060"/>
    </source>
</evidence>
<name>A0A377HHB6_9BACL</name>
<accession>A0A377HHB6</accession>